<organism evidence="1 2">
    <name type="scientific">Panagrolaimus sp. ES5</name>
    <dbReference type="NCBI Taxonomy" id="591445"/>
    <lineage>
        <taxon>Eukaryota</taxon>
        <taxon>Metazoa</taxon>
        <taxon>Ecdysozoa</taxon>
        <taxon>Nematoda</taxon>
        <taxon>Chromadorea</taxon>
        <taxon>Rhabditida</taxon>
        <taxon>Tylenchina</taxon>
        <taxon>Panagrolaimomorpha</taxon>
        <taxon>Panagrolaimoidea</taxon>
        <taxon>Panagrolaimidae</taxon>
        <taxon>Panagrolaimus</taxon>
    </lineage>
</organism>
<accession>A0AC34FB33</accession>
<reference evidence="2" key="1">
    <citation type="submission" date="2022-11" db="UniProtKB">
        <authorList>
            <consortium name="WormBaseParasite"/>
        </authorList>
    </citation>
    <scope>IDENTIFICATION</scope>
</reference>
<dbReference type="Proteomes" id="UP000887579">
    <property type="component" value="Unplaced"/>
</dbReference>
<sequence>MDLPHSDYHKLNGYRQSLNIAKTRTSKWLQPLNVVLPDTVDWRKEGYVTKVKDQGSCGSCWAFSSIASLEGQHKRATGKLVSLSEQNLMDCSTPFGNMGCNGGEINNAFQYIDENHGIDSEESYPYEYIQKQCRFKKDNIGSNEKGYFVLPSGDEEALKAAVATQGPVAVAIDAGHTSFQINEKGYFVLPSGDEEALKAAVATQGPVAVAIDAGHTSFQMYQSGVYFEPKCGNTSAALDHGVLAVGYGTHPKYGDYWIVKNSWTEHWGDKGYILMARNKNNHCGIATRASYPIV</sequence>
<evidence type="ECO:0000313" key="2">
    <source>
        <dbReference type="WBParaSite" id="ES5_v2.g14447.t1"/>
    </source>
</evidence>
<evidence type="ECO:0000313" key="1">
    <source>
        <dbReference type="Proteomes" id="UP000887579"/>
    </source>
</evidence>
<proteinExistence type="predicted"/>
<name>A0AC34FB33_9BILA</name>
<dbReference type="WBParaSite" id="ES5_v2.g14447.t1">
    <property type="protein sequence ID" value="ES5_v2.g14447.t1"/>
    <property type="gene ID" value="ES5_v2.g14447"/>
</dbReference>
<protein>
    <submittedName>
        <fullName evidence="2">Peptidase C1A papain C-terminal domain-containing protein</fullName>
    </submittedName>
</protein>